<dbReference type="EMBL" id="JACGCU010000059">
    <property type="protein sequence ID" value="MBA6062150.1"/>
    <property type="molecule type" value="Genomic_DNA"/>
</dbReference>
<evidence type="ECO:0000313" key="2">
    <source>
        <dbReference type="Proteomes" id="UP000556620"/>
    </source>
</evidence>
<dbReference type="Proteomes" id="UP000556620">
    <property type="component" value="Unassembled WGS sequence"/>
</dbReference>
<evidence type="ECO:0000313" key="1">
    <source>
        <dbReference type="EMBL" id="MBA6062150.1"/>
    </source>
</evidence>
<sequence>MRRREFLALKYTTDVKTLMTVECDSGFSVEVFGDGANGSYEWRLVDEAGLVEQHSDCGYGIPAIALRDGLIAYYGTPRDDTELEHVDFRPAEGKLLRQADAPKSLPRKTNDD</sequence>
<organism evidence="1 2">
    <name type="scientific">Pseudomonas juntendi</name>
    <dbReference type="NCBI Taxonomy" id="2666183"/>
    <lineage>
        <taxon>Bacteria</taxon>
        <taxon>Pseudomonadati</taxon>
        <taxon>Pseudomonadota</taxon>
        <taxon>Gammaproteobacteria</taxon>
        <taxon>Pseudomonadales</taxon>
        <taxon>Pseudomonadaceae</taxon>
        <taxon>Pseudomonas</taxon>
    </lineage>
</organism>
<comment type="caution">
    <text evidence="1">The sequence shown here is derived from an EMBL/GenBank/DDBJ whole genome shotgun (WGS) entry which is preliminary data.</text>
</comment>
<name>A0A7W2PVA1_9PSED</name>
<protein>
    <submittedName>
        <fullName evidence="1">Uncharacterized protein</fullName>
    </submittedName>
</protein>
<accession>A0A7W2PVA1</accession>
<proteinExistence type="predicted"/>
<gene>
    <name evidence="1" type="ORF">H4C44_23575</name>
</gene>
<dbReference type="RefSeq" id="WP_182275413.1">
    <property type="nucleotide sequence ID" value="NZ_JACGCU010000059.1"/>
</dbReference>
<dbReference type="AlphaFoldDB" id="A0A7W2PVA1"/>
<reference evidence="1 2" key="1">
    <citation type="submission" date="2020-07" db="EMBL/GenBank/DDBJ databases">
        <title>Diversity of carbapenemase encoding genes among Pseudomonas putida group clinical isolates in a tertiary Brazilian hospital.</title>
        <authorList>
            <person name="Alberto-Lei F."/>
            <person name="Nodari C.S."/>
            <person name="Streling A.P."/>
            <person name="Paulino J.T."/>
            <person name="Bessa-Neto F.O."/>
            <person name="Cayo R."/>
            <person name="Gales A.C."/>
        </authorList>
    </citation>
    <scope>NUCLEOTIDE SEQUENCE [LARGE SCALE GENOMIC DNA]</scope>
    <source>
        <strain evidence="1 2">14535</strain>
    </source>
</reference>